<organism evidence="1 2">
    <name type="scientific">Halapricum salinum</name>
    <dbReference type="NCBI Taxonomy" id="1457250"/>
    <lineage>
        <taxon>Archaea</taxon>
        <taxon>Methanobacteriati</taxon>
        <taxon>Methanobacteriota</taxon>
        <taxon>Stenosarchaea group</taxon>
        <taxon>Halobacteria</taxon>
        <taxon>Halobacteriales</taxon>
        <taxon>Haloarculaceae</taxon>
        <taxon>Halapricum</taxon>
    </lineage>
</organism>
<evidence type="ECO:0000313" key="1">
    <source>
        <dbReference type="EMBL" id="QCC49785.1"/>
    </source>
</evidence>
<accession>A0A4D6H838</accession>
<reference evidence="1 2" key="1">
    <citation type="journal article" date="2019" name="Nat. Commun.">
        <title>A new type of DNA phosphorothioation-based antiviral system in archaea.</title>
        <authorList>
            <person name="Xiong L."/>
            <person name="Liu S."/>
            <person name="Chen S."/>
            <person name="Xiao Y."/>
            <person name="Zhu B."/>
            <person name="Gao Y."/>
            <person name="Zhang Y."/>
            <person name="Chen B."/>
            <person name="Luo J."/>
            <person name="Deng Z."/>
            <person name="Chen X."/>
            <person name="Wang L."/>
            <person name="Chen S."/>
        </authorList>
    </citation>
    <scope>NUCLEOTIDE SEQUENCE [LARGE SCALE GENOMIC DNA]</scope>
    <source>
        <strain evidence="1 2">CBA1105</strain>
    </source>
</reference>
<dbReference type="STRING" id="1457250.GCA_000755225_02382"/>
<dbReference type="GeneID" id="39846292"/>
<proteinExistence type="predicted"/>
<keyword evidence="2" id="KW-1185">Reference proteome</keyword>
<dbReference type="EMBL" id="CP031310">
    <property type="protein sequence ID" value="QCC49785.1"/>
    <property type="molecule type" value="Genomic_DNA"/>
</dbReference>
<dbReference type="OrthoDB" id="359367at2157"/>
<dbReference type="Proteomes" id="UP000296706">
    <property type="component" value="Chromosome"/>
</dbReference>
<dbReference type="KEGG" id="hsn:DV733_00445"/>
<name>A0A4D6H838_9EURY</name>
<dbReference type="InterPro" id="IPR027417">
    <property type="entry name" value="P-loop_NTPase"/>
</dbReference>
<gene>
    <name evidence="1" type="ORF">DV733_00445</name>
</gene>
<sequence>MPDAIDPDPDPGLTLLETPAAQSTAVHEFALATLETAGEAYWIDAANTATTRVLFDLARDDRHLRGLRIARAFTAYQHHQLVRRVVERVGARTALVVVPNVGALYGDADLADWEAADLLEASLRYLSELGHAADLPVIVTTAGDGEHADTCREHADSVVTCRETRFGHAFEGGGVETTAYRCGRFWQTTIPYWVELCGTVPAVEFPIVPGLDHAPAVGQRTLEV</sequence>
<dbReference type="AlphaFoldDB" id="A0A4D6H838"/>
<protein>
    <submittedName>
        <fullName evidence="1">Uncharacterized protein</fullName>
    </submittedName>
</protein>
<dbReference type="Gene3D" id="3.40.50.300">
    <property type="entry name" value="P-loop containing nucleotide triphosphate hydrolases"/>
    <property type="match status" value="1"/>
</dbReference>
<evidence type="ECO:0000313" key="2">
    <source>
        <dbReference type="Proteomes" id="UP000296706"/>
    </source>
</evidence>
<dbReference type="RefSeq" id="WP_049993231.1">
    <property type="nucleotide sequence ID" value="NZ_CP031310.1"/>
</dbReference>